<keyword evidence="2" id="KW-0812">Transmembrane</keyword>
<comment type="caution">
    <text evidence="4">The sequence shown here is derived from an EMBL/GenBank/DDBJ whole genome shotgun (WGS) entry which is preliminary data.</text>
</comment>
<dbReference type="Proteomes" id="UP001230188">
    <property type="component" value="Unassembled WGS sequence"/>
</dbReference>
<feature type="compositionally biased region" description="Pro residues" evidence="1">
    <location>
        <begin position="436"/>
        <end position="448"/>
    </location>
</feature>
<dbReference type="AlphaFoldDB" id="A0AAD7UJR7"/>
<evidence type="ECO:0000313" key="4">
    <source>
        <dbReference type="EMBL" id="KAJ8609464.1"/>
    </source>
</evidence>
<feature type="region of interest" description="Disordered" evidence="1">
    <location>
        <begin position="424"/>
        <end position="506"/>
    </location>
</feature>
<protein>
    <recommendedName>
        <fullName evidence="3">Protein ENHANCED DISEASE RESISTANCE 2 C-terminal domain-containing protein</fullName>
    </recommendedName>
</protein>
<evidence type="ECO:0000259" key="3">
    <source>
        <dbReference type="Pfam" id="PF07059"/>
    </source>
</evidence>
<name>A0AAD7UJR7_9STRA</name>
<feature type="compositionally biased region" description="Basic residues" evidence="1">
    <location>
        <begin position="791"/>
        <end position="807"/>
    </location>
</feature>
<feature type="compositionally biased region" description="Basic and acidic residues" evidence="1">
    <location>
        <begin position="1"/>
        <end position="11"/>
    </location>
</feature>
<feature type="compositionally biased region" description="Low complexity" evidence="1">
    <location>
        <begin position="425"/>
        <end position="434"/>
    </location>
</feature>
<gene>
    <name evidence="4" type="ORF">CTAYLR_005446</name>
</gene>
<dbReference type="Pfam" id="PF07059">
    <property type="entry name" value="EDR2_C"/>
    <property type="match status" value="1"/>
</dbReference>
<feature type="region of interest" description="Disordered" evidence="1">
    <location>
        <begin position="771"/>
        <end position="807"/>
    </location>
</feature>
<evidence type="ECO:0000256" key="1">
    <source>
        <dbReference type="SAM" id="MobiDB-lite"/>
    </source>
</evidence>
<keyword evidence="2" id="KW-1133">Transmembrane helix</keyword>
<organism evidence="4 5">
    <name type="scientific">Chrysophaeum taylorii</name>
    <dbReference type="NCBI Taxonomy" id="2483200"/>
    <lineage>
        <taxon>Eukaryota</taxon>
        <taxon>Sar</taxon>
        <taxon>Stramenopiles</taxon>
        <taxon>Ochrophyta</taxon>
        <taxon>Pelagophyceae</taxon>
        <taxon>Pelagomonadales</taxon>
        <taxon>Pelagomonadaceae</taxon>
        <taxon>Chrysophaeum</taxon>
    </lineage>
</organism>
<accession>A0AAD7UJR7</accession>
<dbReference type="InterPro" id="IPR023393">
    <property type="entry name" value="START-like_dom_sf"/>
</dbReference>
<feature type="transmembrane region" description="Helical" evidence="2">
    <location>
        <begin position="144"/>
        <end position="161"/>
    </location>
</feature>
<dbReference type="EMBL" id="JAQMWT010000139">
    <property type="protein sequence ID" value="KAJ8609464.1"/>
    <property type="molecule type" value="Genomic_DNA"/>
</dbReference>
<feature type="region of interest" description="Disordered" evidence="1">
    <location>
        <begin position="1"/>
        <end position="64"/>
    </location>
</feature>
<feature type="compositionally biased region" description="Low complexity" evidence="1">
    <location>
        <begin position="497"/>
        <end position="506"/>
    </location>
</feature>
<reference evidence="4" key="1">
    <citation type="submission" date="2023-01" db="EMBL/GenBank/DDBJ databases">
        <title>Metagenome sequencing of chrysophaentin producing Chrysophaeum taylorii.</title>
        <authorList>
            <person name="Davison J."/>
            <person name="Bewley C."/>
        </authorList>
    </citation>
    <scope>NUCLEOTIDE SEQUENCE</scope>
    <source>
        <strain evidence="4">NIES-1699</strain>
    </source>
</reference>
<evidence type="ECO:0000256" key="2">
    <source>
        <dbReference type="SAM" id="Phobius"/>
    </source>
</evidence>
<feature type="compositionally biased region" description="Low complexity" evidence="1">
    <location>
        <begin position="779"/>
        <end position="790"/>
    </location>
</feature>
<feature type="compositionally biased region" description="Low complexity" evidence="1">
    <location>
        <begin position="19"/>
        <end position="58"/>
    </location>
</feature>
<dbReference type="InterPro" id="IPR009769">
    <property type="entry name" value="EDR2_C"/>
</dbReference>
<keyword evidence="2" id="KW-0472">Membrane</keyword>
<keyword evidence="5" id="KW-1185">Reference proteome</keyword>
<sequence length="807" mass="89867">MVRESYFDRMFLRRRGAPHRPASSSSKAAPPEQHSQHSKQQQQHSAPAPSSASKTTSPGEVNEVPEEVLRKRAAELVEYRRRQYSRRWRLYDVSLDGIRVFVEEKKATHEEDARLEARSFVGIGACWVLLAVGALWWVGAFCCGLWLAVGVPVVWFIVGVPRRGRTIFRDIKRAWRLSGRVRAVCAVDASAEEVFRLVQGSVKSREADWSLEYEDGRLVEAVDGHTDVVEVMEKVNTMRVAASVLDFETRGGGLSAIFRKVLAFHARSSRLMRYWREDDDGGYTVVSQSVEANASFQSYTECRGCNVILQDHKGSMIEIRPAHGDRRGVVVTESADVDAKLSWFSALYCWGDPPAWLRVADDSPVAVAFHATRLRRRLRGLRACATQLYDDDPAVGRANKSLSIVTNELYRGDELSPRHNRHRAAANNNNHHNAGPPKPLPPPPPPPLLKSSSSYRGHVATPTDDESATKAVVAHHQRHPHAPTDEESTTSLDSIGSAPSSSTVSAAPPKELKELFCFLSPNFHRATAPYETNAWDELPPEHFNVRGPHYLEDGKKIPAPSKACRLVNVGTLRSERPLDNLVNRSDHGVDDTHDAIVINFMLPHDGHNYVSFLFYFIDNKTDKAFSKRLHHFATEMTDAQRNEHFKLIPFIQDGPWVARHALGMKPAIIGRAIRTAYHIREPARPGAGRVVEIDVDVGSSGTANAVWRIMRGVAKALVVDLAFLFESKLQADLPETLFGTARVYHFDFATHDNPAVTVVPPPNLRTASDNAVLKRQHSDAASSANVASPAAHHHHPNSRLRQHGARI</sequence>
<dbReference type="InterPro" id="IPR045096">
    <property type="entry name" value="EDR2-like"/>
</dbReference>
<feature type="domain" description="Protein ENHANCED DISEASE RESISTANCE 2 C-terminal" evidence="3">
    <location>
        <begin position="535"/>
        <end position="747"/>
    </location>
</feature>
<evidence type="ECO:0000313" key="5">
    <source>
        <dbReference type="Proteomes" id="UP001230188"/>
    </source>
</evidence>
<dbReference type="Gene3D" id="3.30.530.20">
    <property type="match status" value="1"/>
</dbReference>
<dbReference type="PANTHER" id="PTHR12136">
    <property type="entry name" value="ENHANCED DISEASE RESISTANCE-RELATED"/>
    <property type="match status" value="1"/>
</dbReference>
<proteinExistence type="predicted"/>
<dbReference type="PANTHER" id="PTHR12136:SF41">
    <property type="entry name" value="PLECKSTRIN HOMOLOGY (PH) AND LIPID-BINDING START DOMAINS-CONTAINING PROTEIN"/>
    <property type="match status" value="1"/>
</dbReference>